<reference evidence="2" key="1">
    <citation type="submission" date="2023-05" db="EMBL/GenBank/DDBJ databases">
        <title>Mariniplasma microaerophilum sp. nov., a novel anaerobic mollicute isolated from terrestrial mud volcano, Taman Peninsula, Russia.</title>
        <authorList>
            <person name="Khomyakova M.A."/>
            <person name="Merkel A.Y."/>
            <person name="Slobodkin A.I."/>
        </authorList>
    </citation>
    <scope>NUCLEOTIDE SEQUENCE</scope>
    <source>
        <strain evidence="2">M4Ah</strain>
    </source>
</reference>
<evidence type="ECO:0000313" key="3">
    <source>
        <dbReference type="Proteomes" id="UP001431532"/>
    </source>
</evidence>
<dbReference type="Proteomes" id="UP001431532">
    <property type="component" value="Unassembled WGS sequence"/>
</dbReference>
<feature type="transmembrane region" description="Helical" evidence="1">
    <location>
        <begin position="68"/>
        <end position="90"/>
    </location>
</feature>
<evidence type="ECO:0000313" key="2">
    <source>
        <dbReference type="EMBL" id="MDI6452641.1"/>
    </source>
</evidence>
<protein>
    <submittedName>
        <fullName evidence="2">Uncharacterized protein</fullName>
    </submittedName>
</protein>
<dbReference type="RefSeq" id="WP_282839058.1">
    <property type="nucleotide sequence ID" value="NZ_JASCXW010000007.1"/>
</dbReference>
<proteinExistence type="predicted"/>
<feature type="transmembrane region" description="Helical" evidence="1">
    <location>
        <begin position="6"/>
        <end position="25"/>
    </location>
</feature>
<comment type="caution">
    <text evidence="2">The sequence shown here is derived from an EMBL/GenBank/DDBJ whole genome shotgun (WGS) entry which is preliminary data.</text>
</comment>
<name>A0AAW6UAV4_9MOLU</name>
<gene>
    <name evidence="2" type="ORF">QJ521_03595</name>
</gene>
<feature type="transmembrane region" description="Helical" evidence="1">
    <location>
        <begin position="37"/>
        <end position="56"/>
    </location>
</feature>
<dbReference type="AlphaFoldDB" id="A0AAW6UAV4"/>
<dbReference type="EMBL" id="JASCXW010000007">
    <property type="protein sequence ID" value="MDI6452641.1"/>
    <property type="molecule type" value="Genomic_DNA"/>
</dbReference>
<keyword evidence="1" id="KW-0472">Membrane</keyword>
<keyword evidence="3" id="KW-1185">Reference proteome</keyword>
<keyword evidence="1" id="KW-1133">Transmembrane helix</keyword>
<evidence type="ECO:0000256" key="1">
    <source>
        <dbReference type="SAM" id="Phobius"/>
    </source>
</evidence>
<sequence length="91" mass="10404">MAVLKYSYLIFGVLLYIVINVISYTNPNFGGELGMKLLFSTASLFLMTLNYSIILFSERLFHKPFHAFSTYVKVSLYLGVIVTPLISLYYT</sequence>
<organism evidence="2 3">
    <name type="scientific">Peloplasma aerotolerans</name>
    <dbReference type="NCBI Taxonomy" id="3044389"/>
    <lineage>
        <taxon>Bacteria</taxon>
        <taxon>Bacillati</taxon>
        <taxon>Mycoplasmatota</taxon>
        <taxon>Mollicutes</taxon>
        <taxon>Acholeplasmatales</taxon>
        <taxon>Acholeplasmataceae</taxon>
        <taxon>Peloplasma</taxon>
    </lineage>
</organism>
<keyword evidence="1" id="KW-0812">Transmembrane</keyword>
<accession>A0AAW6UAV4</accession>